<evidence type="ECO:0000256" key="5">
    <source>
        <dbReference type="SAM" id="Phobius"/>
    </source>
</evidence>
<dbReference type="SUPFAM" id="SSF52047">
    <property type="entry name" value="RNI-like"/>
    <property type="match status" value="1"/>
</dbReference>
<dbReference type="InterPro" id="IPR003591">
    <property type="entry name" value="Leu-rich_rpt_typical-subtyp"/>
</dbReference>
<comment type="caution">
    <text evidence="6">The sequence shown here is derived from an EMBL/GenBank/DDBJ whole genome shotgun (WGS) entry which is preliminary data.</text>
</comment>
<dbReference type="PANTHER" id="PTHR24366">
    <property type="entry name" value="IG(IMMUNOGLOBULIN) AND LRR(LEUCINE RICH REPEAT) DOMAINS"/>
    <property type="match status" value="1"/>
</dbReference>
<evidence type="ECO:0000313" key="7">
    <source>
        <dbReference type="Proteomes" id="UP000887458"/>
    </source>
</evidence>
<feature type="transmembrane region" description="Helical" evidence="5">
    <location>
        <begin position="12"/>
        <end position="33"/>
    </location>
</feature>
<evidence type="ECO:0000256" key="3">
    <source>
        <dbReference type="ARBA" id="ARBA00022737"/>
    </source>
</evidence>
<keyword evidence="7" id="KW-1185">Reference proteome</keyword>
<sequence>MALLQLSIIGYYYYCYRLDVMMIIVTFILLLVIESLELPSPSESVDENIVNIVSNDGSDGNHGNGRNYHYRRQIYCDLNPMCLCQNYQAQYMDVTCINVPFDSLPDLSRMMTTTTTTNESMINSFDHHHHRHLYRVRIHGARQLTQLNDHNSFIHLITLTSLSITNTRISWIDSNLFRNLAISRTLTTLDLSYGHLIDIPVDALEPLENLQWLSLQGNQIEIIKQNRFLYRLKHLRTLLLNENRLFIIDDGSFSGMPSLEQINFDSNMIERVEGNPFPSTLRSLSISNCLLRKIPFNSIESLSRLEILQLQGNLINHLSPFKLMVRRIQLIDLSHNLIDQIPDNLFVNFQSSSSVNRIKLKRNQNETRFTDSLQHSVKPASWTDNNNNNVDDRTNYNSLNESDDVFNDDDDDDDEGLQIEQLYLDFNFIKALDSTNLFRSIRLKKLSISNNRLSSSGLSNPAIFDGPIGHSLKILNVNYNLIDKYPRAFRSLTGLQQLLMKNNRIQTFDSANIFGQSSRTLELIDLSQNLIERIPTTAFNTLRNLIKLNLHDNAISRLDKDDLSGWCSQRLKSLTLSKNNLEYLSVDAFRSCRHLNELRLGGNRLLRIQPIQLAHYLNRLQLLDLSSLASVDWSYENLGNQSNQMINKFSHIKWLQFDFNQLHSIPNEMIDIFPGIKHLDLQNNLIDTIRTNQLSQLIDLQSIIISYNHLKKISTNSFSRLPRLESLTLYFNRIEYLDFGSFNELPRLQSLVLSRNQINHLEPGTFINISNESNSLTLLLDNNRIECLSIDPFVYIHRRRLKPEASSSSTFTTIDDDDDNNANDGQFAIYLNVSNNQIKTLGNCQNSFPTTTATKTNKNWVNIVRRRNQRDKQQKHQQTLAVRVLDLSSNQINELNRKFFQQFCPKTLSLLVNHNLIQRIPLQLFSLGYCSQLQSLSLNHNYIVDIKLAFDDDDDDNQTTLDNNDNSSFVIQTLSLQNNQIKDLSRFYRLFKRCSQLKSLYLNHNQIEWIPVNLWSETSIVTLNIANNKLTLDDDDTKTLKYLDLSNNLLRTIPKRIIFCDNLNELLLTNNQIYSFGKTFEWLNNDHSSLSILRLSNVISNNDKSNESLNIGESLNLPYLHTLDLSNNNILQISLRLLSRSRNVRHLNLATNQLREVPKHIWKYVTRLQWLSLRNNPIDILDSLSFAGLKYLRYLDIQELNLQYIDSRIFIYQSQMLSLKISTYPQIRSFRLQDILTKCDSLQTIVVDVREQILSHQIQWAFGGKLRELIITGRNLAVIIPDAFQGLNNANDLIVRITNTSVKHLPDSLLRYLADIRYITIDLRGNLLRTVSPSVFFTNLDNYHHSWKTWQSRQLLGGIILEDNPLVCDCNLLWLSQWMREVFTEMKSINVEAAIHAKSKLSLSQCARPLCYNNAQQYSSTSNITTTSSSSPLKQSYVSIIDLRDEDICQQQQQCQQDLPL</sequence>
<dbReference type="EMBL" id="NJHN03000107">
    <property type="protein sequence ID" value="KAH9414512.1"/>
    <property type="molecule type" value="Genomic_DNA"/>
</dbReference>
<evidence type="ECO:0000313" key="6">
    <source>
        <dbReference type="EMBL" id="KAH9414512.1"/>
    </source>
</evidence>
<keyword evidence="1" id="KW-0433">Leucine-rich repeat</keyword>
<dbReference type="Proteomes" id="UP000887458">
    <property type="component" value="Unassembled WGS sequence"/>
</dbReference>
<feature type="region of interest" description="Disordered" evidence="4">
    <location>
        <begin position="373"/>
        <end position="411"/>
    </location>
</feature>
<evidence type="ECO:0000256" key="4">
    <source>
        <dbReference type="SAM" id="MobiDB-lite"/>
    </source>
</evidence>
<dbReference type="Pfam" id="PF13855">
    <property type="entry name" value="LRR_8"/>
    <property type="match status" value="5"/>
</dbReference>
<gene>
    <name evidence="6" type="primary">GPRNNB1</name>
    <name evidence="6" type="ORF">DERP_008707</name>
</gene>
<feature type="compositionally biased region" description="Acidic residues" evidence="4">
    <location>
        <begin position="401"/>
        <end position="411"/>
    </location>
</feature>
<dbReference type="SMART" id="SM00365">
    <property type="entry name" value="LRR_SD22"/>
    <property type="match status" value="7"/>
</dbReference>
<evidence type="ECO:0000256" key="2">
    <source>
        <dbReference type="ARBA" id="ARBA00022729"/>
    </source>
</evidence>
<reference evidence="6 7" key="1">
    <citation type="journal article" date="2018" name="J. Allergy Clin. Immunol.">
        <title>High-quality assembly of Dermatophagoides pteronyssinus genome and transcriptome reveals a wide range of novel allergens.</title>
        <authorList>
            <person name="Liu X.Y."/>
            <person name="Yang K.Y."/>
            <person name="Wang M.Q."/>
            <person name="Kwok J.S."/>
            <person name="Zeng X."/>
            <person name="Yang Z."/>
            <person name="Xiao X.J."/>
            <person name="Lau C.P."/>
            <person name="Li Y."/>
            <person name="Huang Z.M."/>
            <person name="Ba J.G."/>
            <person name="Yim A.K."/>
            <person name="Ouyang C.Y."/>
            <person name="Ngai S.M."/>
            <person name="Chan T.F."/>
            <person name="Leung E.L."/>
            <person name="Liu L."/>
            <person name="Liu Z.G."/>
            <person name="Tsui S.K."/>
        </authorList>
    </citation>
    <scope>NUCLEOTIDE SEQUENCE [LARGE SCALE GENOMIC DNA]</scope>
    <source>
        <strain evidence="6">Derp</strain>
    </source>
</reference>
<dbReference type="Gene3D" id="3.80.10.10">
    <property type="entry name" value="Ribonuclease Inhibitor"/>
    <property type="match status" value="9"/>
</dbReference>
<keyword evidence="5" id="KW-0472">Membrane</keyword>
<dbReference type="InterPro" id="IPR032675">
    <property type="entry name" value="LRR_dom_sf"/>
</dbReference>
<reference evidence="6 7" key="2">
    <citation type="journal article" date="2022" name="Mol. Biol. Evol.">
        <title>Comparative Genomics Reveals Insights into the Divergent Evolution of Astigmatic Mites and Household Pest Adaptations.</title>
        <authorList>
            <person name="Xiong Q."/>
            <person name="Wan A.T."/>
            <person name="Liu X."/>
            <person name="Fung C.S."/>
            <person name="Xiao X."/>
            <person name="Malainual N."/>
            <person name="Hou J."/>
            <person name="Wang L."/>
            <person name="Wang M."/>
            <person name="Yang K.Y."/>
            <person name="Cui Y."/>
            <person name="Leung E.L."/>
            <person name="Nong W."/>
            <person name="Shin S.K."/>
            <person name="Au S.W."/>
            <person name="Jeong K.Y."/>
            <person name="Chew F.T."/>
            <person name="Hui J.H."/>
            <person name="Leung T.F."/>
            <person name="Tungtrongchitr A."/>
            <person name="Zhong N."/>
            <person name="Liu Z."/>
            <person name="Tsui S.K."/>
        </authorList>
    </citation>
    <scope>NUCLEOTIDE SEQUENCE [LARGE SCALE GENOMIC DNA]</scope>
    <source>
        <strain evidence="6">Derp</strain>
    </source>
</reference>
<accession>A0ABQ8IW60</accession>
<protein>
    <submittedName>
        <fullName evidence="6">Leucine Rich Repeat</fullName>
    </submittedName>
</protein>
<dbReference type="PANTHER" id="PTHR24366:SF161">
    <property type="entry name" value="TIR DOMAIN-CONTAINING PROTEIN"/>
    <property type="match status" value="1"/>
</dbReference>
<dbReference type="InterPro" id="IPR001611">
    <property type="entry name" value="Leu-rich_rpt"/>
</dbReference>
<name>A0ABQ8IW60_DERPT</name>
<proteinExistence type="predicted"/>
<dbReference type="SMART" id="SM00369">
    <property type="entry name" value="LRR_TYP"/>
    <property type="match status" value="23"/>
</dbReference>
<keyword evidence="2" id="KW-0732">Signal</keyword>
<keyword evidence="3" id="KW-0677">Repeat</keyword>
<keyword evidence="5" id="KW-0812">Transmembrane</keyword>
<evidence type="ECO:0000256" key="1">
    <source>
        <dbReference type="ARBA" id="ARBA00022614"/>
    </source>
</evidence>
<dbReference type="Pfam" id="PF12799">
    <property type="entry name" value="LRR_4"/>
    <property type="match status" value="1"/>
</dbReference>
<dbReference type="PROSITE" id="PS51450">
    <property type="entry name" value="LRR"/>
    <property type="match status" value="5"/>
</dbReference>
<organism evidence="6 7">
    <name type="scientific">Dermatophagoides pteronyssinus</name>
    <name type="common">European house dust mite</name>
    <dbReference type="NCBI Taxonomy" id="6956"/>
    <lineage>
        <taxon>Eukaryota</taxon>
        <taxon>Metazoa</taxon>
        <taxon>Ecdysozoa</taxon>
        <taxon>Arthropoda</taxon>
        <taxon>Chelicerata</taxon>
        <taxon>Arachnida</taxon>
        <taxon>Acari</taxon>
        <taxon>Acariformes</taxon>
        <taxon>Sarcoptiformes</taxon>
        <taxon>Astigmata</taxon>
        <taxon>Psoroptidia</taxon>
        <taxon>Analgoidea</taxon>
        <taxon>Pyroglyphidae</taxon>
        <taxon>Dermatophagoidinae</taxon>
        <taxon>Dermatophagoides</taxon>
    </lineage>
</organism>
<dbReference type="SUPFAM" id="SSF52058">
    <property type="entry name" value="L domain-like"/>
    <property type="match status" value="4"/>
</dbReference>
<dbReference type="InterPro" id="IPR025875">
    <property type="entry name" value="Leu-rich_rpt_4"/>
</dbReference>
<keyword evidence="5" id="KW-1133">Transmembrane helix</keyword>